<reference evidence="3 4" key="1">
    <citation type="submission" date="2019-01" db="EMBL/GenBank/DDBJ databases">
        <title>Nocardioides guangzhouensis sp. nov., an actinobacterium isolated from soil.</title>
        <authorList>
            <person name="Fu Y."/>
            <person name="Cai Y."/>
            <person name="Lin Z."/>
            <person name="Chen P."/>
        </authorList>
    </citation>
    <scope>NUCLEOTIDE SEQUENCE [LARGE SCALE GENOMIC DNA]</scope>
    <source>
        <strain evidence="3 4">130</strain>
    </source>
</reference>
<accession>A0A4V1XZA5</accession>
<organism evidence="3 4">
    <name type="scientific">Nocardioides guangzhouensis</name>
    <dbReference type="NCBI Taxonomy" id="2497878"/>
    <lineage>
        <taxon>Bacteria</taxon>
        <taxon>Bacillati</taxon>
        <taxon>Actinomycetota</taxon>
        <taxon>Actinomycetes</taxon>
        <taxon>Propionibacteriales</taxon>
        <taxon>Nocardioidaceae</taxon>
        <taxon>Nocardioides</taxon>
    </lineage>
</organism>
<gene>
    <name evidence="3" type="ORF">EKO23_10640</name>
</gene>
<proteinExistence type="predicted"/>
<protein>
    <submittedName>
        <fullName evidence="3">Uncharacterized protein</fullName>
    </submittedName>
</protein>
<evidence type="ECO:0000256" key="2">
    <source>
        <dbReference type="SAM" id="SignalP"/>
    </source>
</evidence>
<dbReference type="RefSeq" id="WP_134717004.1">
    <property type="nucleotide sequence ID" value="NZ_SDKM01000013.1"/>
</dbReference>
<comment type="caution">
    <text evidence="3">The sequence shown here is derived from an EMBL/GenBank/DDBJ whole genome shotgun (WGS) entry which is preliminary data.</text>
</comment>
<name>A0A4V1XZA5_9ACTN</name>
<evidence type="ECO:0000313" key="3">
    <source>
        <dbReference type="EMBL" id="RYP86069.1"/>
    </source>
</evidence>
<feature type="region of interest" description="Disordered" evidence="1">
    <location>
        <begin position="96"/>
        <end position="116"/>
    </location>
</feature>
<dbReference type="AlphaFoldDB" id="A0A4V1XZA5"/>
<evidence type="ECO:0000313" key="4">
    <source>
        <dbReference type="Proteomes" id="UP000295198"/>
    </source>
</evidence>
<keyword evidence="4" id="KW-1185">Reference proteome</keyword>
<dbReference type="OrthoDB" id="3790593at2"/>
<feature type="signal peptide" evidence="2">
    <location>
        <begin position="1"/>
        <end position="22"/>
    </location>
</feature>
<dbReference type="PROSITE" id="PS51257">
    <property type="entry name" value="PROKAR_LIPOPROTEIN"/>
    <property type="match status" value="1"/>
</dbReference>
<evidence type="ECO:0000256" key="1">
    <source>
        <dbReference type="SAM" id="MobiDB-lite"/>
    </source>
</evidence>
<dbReference type="Proteomes" id="UP000295198">
    <property type="component" value="Unassembled WGS sequence"/>
</dbReference>
<keyword evidence="2" id="KW-0732">Signal</keyword>
<dbReference type="EMBL" id="SDKM01000013">
    <property type="protein sequence ID" value="RYP86069.1"/>
    <property type="molecule type" value="Genomic_DNA"/>
</dbReference>
<sequence>MTSRRTPAVVAAALAASFLLSATGCEESADDRRAGYCDAVKQQSEHVRKTVDEGGAGAFLDVLPTLQDLADQAPSDLKDEWRTLINALDGLRDALDDTGLEPGDLQEGGGLPAGLSAEDRRTVRGAASVLASPEVVAATQGIEQQALDVCKQPLL</sequence>
<feature type="chain" id="PRO_5038646985" evidence="2">
    <location>
        <begin position="23"/>
        <end position="155"/>
    </location>
</feature>